<feature type="domain" description="Phospholipase D N-terminal" evidence="2">
    <location>
        <begin position="45"/>
        <end position="140"/>
    </location>
</feature>
<feature type="domain" description="PhoD-like phosphatase metallophosphatase" evidence="1">
    <location>
        <begin position="153"/>
        <end position="486"/>
    </location>
</feature>
<dbReference type="InterPro" id="IPR018946">
    <property type="entry name" value="PhoD-like_MPP"/>
</dbReference>
<dbReference type="EMBL" id="BAAAEU010000015">
    <property type="protein sequence ID" value="GAA0717531.1"/>
    <property type="molecule type" value="Genomic_DNA"/>
</dbReference>
<dbReference type="InterPro" id="IPR029052">
    <property type="entry name" value="Metallo-depent_PP-like"/>
</dbReference>
<organism evidence="3 4">
    <name type="scientific">Dokdonella soli</name>
    <dbReference type="NCBI Taxonomy" id="529810"/>
    <lineage>
        <taxon>Bacteria</taxon>
        <taxon>Pseudomonadati</taxon>
        <taxon>Pseudomonadota</taxon>
        <taxon>Gammaproteobacteria</taxon>
        <taxon>Lysobacterales</taxon>
        <taxon>Rhodanobacteraceae</taxon>
        <taxon>Dokdonella</taxon>
    </lineage>
</organism>
<dbReference type="Proteomes" id="UP001501523">
    <property type="component" value="Unassembled WGS sequence"/>
</dbReference>
<sequence>MQNATRNRDGWSRRQFLLGSASALGVAFGGGLLARPRFDAYPFALGVASGDPSSDGFVLWTRIAPERSDAAFLPPHDIAVEWLVAEDERFARVVRRGTAVARADWAHSVHIEVDGLDADRWYWYQFRCGGEASATGRTRTLPAGGAAAARLRLAVASCQHYEHGYFAAYRHMLGDDLDLVLHVGDYIYEGSWGAQLRRHESARGAETLADYRNRHACYKSDPDLQRAHAAYPWLVTWDDHDVSNDYAGLVSHYGEPAPQFAARRAAAYRAYYEHMPLRARHRPNAGGMPLYRDFHFGDLAAISLLDDRQYRSAHACSERGEMVDDCAQRWSPAQTMLGATQQRWLEDKLAGSDARWNVIAQQTLIAPFVSRGDDDCELVWTDGWDGYAGARAELLGFIAARQVPNVVTLGGDMHAFYAADLRADFRDADSPAIASEFVGTSISAEGDDYAERARHLPLNPHIRYFESRWRGYLRCEITPQLWRSDLRIVDDVGDPHSSARTLLTLHVENGRAGVQV</sequence>
<dbReference type="Gene3D" id="3.60.21.70">
    <property type="entry name" value="PhoD-like phosphatase"/>
    <property type="match status" value="1"/>
</dbReference>
<dbReference type="PANTHER" id="PTHR43606:SF2">
    <property type="entry name" value="ALKALINE PHOSPHATASE FAMILY PROTEIN (AFU_ORTHOLOGUE AFUA_5G03860)"/>
    <property type="match status" value="1"/>
</dbReference>
<evidence type="ECO:0000259" key="2">
    <source>
        <dbReference type="Pfam" id="PF16655"/>
    </source>
</evidence>
<dbReference type="InterPro" id="IPR006311">
    <property type="entry name" value="TAT_signal"/>
</dbReference>
<dbReference type="Gene3D" id="2.60.40.380">
    <property type="entry name" value="Purple acid phosphatase-like, N-terminal"/>
    <property type="match status" value="1"/>
</dbReference>
<keyword evidence="4" id="KW-1185">Reference proteome</keyword>
<evidence type="ECO:0000313" key="4">
    <source>
        <dbReference type="Proteomes" id="UP001501523"/>
    </source>
</evidence>
<proteinExistence type="predicted"/>
<dbReference type="InterPro" id="IPR052900">
    <property type="entry name" value="Phospholipid_Metab_Enz"/>
</dbReference>
<dbReference type="Pfam" id="PF09423">
    <property type="entry name" value="PhoD"/>
    <property type="match status" value="1"/>
</dbReference>
<evidence type="ECO:0000259" key="1">
    <source>
        <dbReference type="Pfam" id="PF09423"/>
    </source>
</evidence>
<dbReference type="PROSITE" id="PS51318">
    <property type="entry name" value="TAT"/>
    <property type="match status" value="1"/>
</dbReference>
<dbReference type="Pfam" id="PF16655">
    <property type="entry name" value="PhoD_N"/>
    <property type="match status" value="1"/>
</dbReference>
<reference evidence="3 4" key="1">
    <citation type="journal article" date="2019" name="Int. J. Syst. Evol. Microbiol.">
        <title>The Global Catalogue of Microorganisms (GCM) 10K type strain sequencing project: providing services to taxonomists for standard genome sequencing and annotation.</title>
        <authorList>
            <consortium name="The Broad Institute Genomics Platform"/>
            <consortium name="The Broad Institute Genome Sequencing Center for Infectious Disease"/>
            <person name="Wu L."/>
            <person name="Ma J."/>
        </authorList>
    </citation>
    <scope>NUCLEOTIDE SEQUENCE [LARGE SCALE GENOMIC DNA]</scope>
    <source>
        <strain evidence="3 4">JCM 15421</strain>
    </source>
</reference>
<comment type="caution">
    <text evidence="3">The sequence shown here is derived from an EMBL/GenBank/DDBJ whole genome shotgun (WGS) entry which is preliminary data.</text>
</comment>
<name>A0ABN1ING0_9GAMM</name>
<accession>A0ABN1ING0</accession>
<dbReference type="PANTHER" id="PTHR43606">
    <property type="entry name" value="PHOSPHATASE, PUTATIVE (AFU_ORTHOLOGUE AFUA_6G08710)-RELATED"/>
    <property type="match status" value="1"/>
</dbReference>
<dbReference type="InterPro" id="IPR032093">
    <property type="entry name" value="PhoD_N"/>
</dbReference>
<dbReference type="RefSeq" id="WP_343791527.1">
    <property type="nucleotide sequence ID" value="NZ_BAAAEU010000015.1"/>
</dbReference>
<gene>
    <name evidence="3" type="ORF">GCM10009105_24620</name>
</gene>
<protein>
    <submittedName>
        <fullName evidence="3">Alkaline phosphatase D family protein</fullName>
    </submittedName>
</protein>
<dbReference type="SUPFAM" id="SSF56300">
    <property type="entry name" value="Metallo-dependent phosphatases"/>
    <property type="match status" value="1"/>
</dbReference>
<evidence type="ECO:0000313" key="3">
    <source>
        <dbReference type="EMBL" id="GAA0717531.1"/>
    </source>
</evidence>
<dbReference type="InterPro" id="IPR038607">
    <property type="entry name" value="PhoD-like_sf"/>
</dbReference>
<dbReference type="CDD" id="cd07389">
    <property type="entry name" value="MPP_PhoD"/>
    <property type="match status" value="1"/>
</dbReference>